<dbReference type="AlphaFoldDB" id="A0A420HZP6"/>
<organism evidence="1 2">
    <name type="scientific">Erysiphe neolycopersici</name>
    <dbReference type="NCBI Taxonomy" id="212602"/>
    <lineage>
        <taxon>Eukaryota</taxon>
        <taxon>Fungi</taxon>
        <taxon>Dikarya</taxon>
        <taxon>Ascomycota</taxon>
        <taxon>Pezizomycotina</taxon>
        <taxon>Leotiomycetes</taxon>
        <taxon>Erysiphales</taxon>
        <taxon>Erysiphaceae</taxon>
        <taxon>Erysiphe</taxon>
    </lineage>
</organism>
<dbReference type="EMBL" id="MCFK01002977">
    <property type="protein sequence ID" value="RKF62893.1"/>
    <property type="molecule type" value="Genomic_DNA"/>
</dbReference>
<proteinExistence type="predicted"/>
<protein>
    <submittedName>
        <fullName evidence="1">Uncharacterized protein</fullName>
    </submittedName>
</protein>
<sequence length="72" mass="8258">MSVNNNSWTIETLSKTNHEKWFRLMKAKIQSKGVMHVLQMSMEEYSVVDAPDARLAENNNSLEEITSSINVM</sequence>
<evidence type="ECO:0000313" key="2">
    <source>
        <dbReference type="Proteomes" id="UP000286134"/>
    </source>
</evidence>
<name>A0A420HZP6_9PEZI</name>
<reference evidence="1 2" key="1">
    <citation type="journal article" date="2018" name="BMC Genomics">
        <title>Comparative genome analyses reveal sequence features reflecting distinct modes of host-adaptation between dicot and monocot powdery mildew.</title>
        <authorList>
            <person name="Wu Y."/>
            <person name="Ma X."/>
            <person name="Pan Z."/>
            <person name="Kale S.D."/>
            <person name="Song Y."/>
            <person name="King H."/>
            <person name="Zhang Q."/>
            <person name="Presley C."/>
            <person name="Deng X."/>
            <person name="Wei C.I."/>
            <person name="Xiao S."/>
        </authorList>
    </citation>
    <scope>NUCLEOTIDE SEQUENCE [LARGE SCALE GENOMIC DNA]</scope>
    <source>
        <strain evidence="1">UMSG2</strain>
    </source>
</reference>
<comment type="caution">
    <text evidence="1">The sequence shown here is derived from an EMBL/GenBank/DDBJ whole genome shotgun (WGS) entry which is preliminary data.</text>
</comment>
<gene>
    <name evidence="1" type="ORF">OnM2_029077</name>
</gene>
<evidence type="ECO:0000313" key="1">
    <source>
        <dbReference type="EMBL" id="RKF62893.1"/>
    </source>
</evidence>
<dbReference type="Proteomes" id="UP000286134">
    <property type="component" value="Unassembled WGS sequence"/>
</dbReference>
<keyword evidence="2" id="KW-1185">Reference proteome</keyword>
<accession>A0A420HZP6</accession>